<dbReference type="AlphaFoldDB" id="Q1PUH8"/>
<reference evidence="1" key="1">
    <citation type="journal article" date="2006" name="Nature">
        <title>Deciphering the evolution and metabolism of an anammox bacterium from a community genome.</title>
        <authorList>
            <person name="Strous M."/>
            <person name="Pelletier E."/>
            <person name="Mangenot S."/>
            <person name="Rattei T."/>
            <person name="Lehner A."/>
            <person name="Taylor M.W."/>
            <person name="Horn M."/>
            <person name="Daims H."/>
            <person name="Bartol-Mavel D."/>
            <person name="Wincker P."/>
            <person name="Barbe V."/>
            <person name="Fonknechten N."/>
            <person name="Vallenet D."/>
            <person name="Segurens B."/>
            <person name="Schenowitz-Truong C."/>
            <person name="Medigue C."/>
            <person name="Collingro A."/>
            <person name="Snel B."/>
            <person name="Dutilh B.E."/>
            <person name="OpDenCamp H.J.M."/>
            <person name="vanDerDrift C."/>
            <person name="Cirpus I."/>
            <person name="vanDePas-Schoonen K.T."/>
            <person name="Harhangi H.R."/>
            <person name="vanNiftrik L."/>
            <person name="Schmid M."/>
            <person name="Keltjens J."/>
            <person name="vanDeVossenberg J."/>
            <person name="Kartal B."/>
            <person name="Meier H."/>
            <person name="Frishman D."/>
            <person name="Huynen M.A."/>
            <person name="Mewes H."/>
            <person name="Weissenbach J."/>
            <person name="Jetten M.S.M."/>
            <person name="Wagner M."/>
            <person name="LePaslier D."/>
        </authorList>
    </citation>
    <scope>NUCLEOTIDE SEQUENCE</scope>
</reference>
<gene>
    <name evidence="1" type="ORF">kustb0140</name>
</gene>
<evidence type="ECO:0000313" key="1">
    <source>
        <dbReference type="EMBL" id="CAJ70885.1"/>
    </source>
</evidence>
<reference evidence="1" key="2">
    <citation type="submission" date="2006-01" db="EMBL/GenBank/DDBJ databases">
        <authorList>
            <person name="Genoscope"/>
        </authorList>
    </citation>
    <scope>NUCLEOTIDE SEQUENCE</scope>
</reference>
<protein>
    <submittedName>
        <fullName evidence="1">Uncharacterized protein</fullName>
    </submittedName>
</protein>
<organism evidence="1">
    <name type="scientific">Kuenenia stuttgartiensis</name>
    <dbReference type="NCBI Taxonomy" id="174633"/>
    <lineage>
        <taxon>Bacteria</taxon>
        <taxon>Pseudomonadati</taxon>
        <taxon>Planctomycetota</taxon>
        <taxon>Candidatus Brocadiia</taxon>
        <taxon>Candidatus Brocadiales</taxon>
        <taxon>Candidatus Brocadiaceae</taxon>
        <taxon>Candidatus Kuenenia</taxon>
    </lineage>
</organism>
<name>Q1PUH8_KUEST</name>
<accession>Q1PUH8</accession>
<proteinExistence type="predicted"/>
<dbReference type="EMBL" id="CT573074">
    <property type="protein sequence ID" value="CAJ70885.1"/>
    <property type="molecule type" value="Genomic_DNA"/>
</dbReference>
<sequence>MVCVLKVCICKWLQYSYAGYGIMHFQYAVKEGGNYFLSGVNKFSWCERVLLKKLTGKRLMANG</sequence>